<dbReference type="SMART" id="SM00471">
    <property type="entry name" value="HDc"/>
    <property type="match status" value="1"/>
</dbReference>
<dbReference type="EMBL" id="BAABZQ010000001">
    <property type="protein sequence ID" value="GAA6498438.1"/>
    <property type="molecule type" value="Genomic_DNA"/>
</dbReference>
<dbReference type="NCBIfam" id="TIGR00277">
    <property type="entry name" value="HDIG"/>
    <property type="match status" value="1"/>
</dbReference>
<reference evidence="2 3" key="1">
    <citation type="submission" date="2024-04" db="EMBL/GenBank/DDBJ databases">
        <title>Defined microbial consortia suppress multidrug-resistant proinflammatory Enterobacteriaceae via ecological control.</title>
        <authorList>
            <person name="Furuichi M."/>
            <person name="Kawaguchi T."/>
            <person name="Pust M."/>
            <person name="Yasuma K."/>
            <person name="Plichta D."/>
            <person name="Hasegawa N."/>
            <person name="Ohya T."/>
            <person name="Bhattarai S."/>
            <person name="Sasajima S."/>
            <person name="Aoto Y."/>
            <person name="Tuganbaev T."/>
            <person name="Yaginuma M."/>
            <person name="Ueda M."/>
            <person name="Okahashi N."/>
            <person name="Amafuji K."/>
            <person name="Kiridooshi Y."/>
            <person name="Sugita K."/>
            <person name="Strazar M."/>
            <person name="Skelly A."/>
            <person name="Suda W."/>
            <person name="Hattori M."/>
            <person name="Nakamoto N."/>
            <person name="Caballero S."/>
            <person name="Norman J."/>
            <person name="Olle B."/>
            <person name="Tanoue T."/>
            <person name="Arita M."/>
            <person name="Bucci V."/>
            <person name="Atarashi K."/>
            <person name="Xavier R."/>
            <person name="Honda K."/>
        </authorList>
    </citation>
    <scope>NUCLEOTIDE SEQUENCE [LARGE SCALE GENOMIC DNA]</scope>
    <source>
        <strain evidence="3">k34-0107-D12</strain>
    </source>
</reference>
<sequence length="167" mass="18838">MEDNRQDMTRVNRIRNHPLYRESLHNIEKLEQERIFCGHNAQHLLDTARLAYIENLERNLGISKEMIYAAALLHDIGRGLQYTEGIPHHEGGVKLAAPILKDCGFTDAESEEILDAIGGHRDTSAKGKRNLAGILYRADKGSRCCFSCPAQAQCSWSAEKKNMYLTV</sequence>
<evidence type="ECO:0000313" key="3">
    <source>
        <dbReference type="Proteomes" id="UP001600941"/>
    </source>
</evidence>
<dbReference type="Proteomes" id="UP001600941">
    <property type="component" value="Unassembled WGS sequence"/>
</dbReference>
<dbReference type="SUPFAM" id="SSF109604">
    <property type="entry name" value="HD-domain/PDEase-like"/>
    <property type="match status" value="1"/>
</dbReference>
<name>A0ABQ0BPI6_9FIRM</name>
<dbReference type="Gene3D" id="1.10.3210.10">
    <property type="entry name" value="Hypothetical protein af1432"/>
    <property type="match status" value="1"/>
</dbReference>
<gene>
    <name evidence="2" type="ORF">K340107D12_12540</name>
</gene>
<protein>
    <submittedName>
        <fullName evidence="2">HD domain-containing protein</fullName>
    </submittedName>
</protein>
<dbReference type="InterPro" id="IPR006674">
    <property type="entry name" value="HD_domain"/>
</dbReference>
<proteinExistence type="predicted"/>
<feature type="domain" description="HD/PDEase" evidence="1">
    <location>
        <begin position="36"/>
        <end position="153"/>
    </location>
</feature>
<dbReference type="InterPro" id="IPR003607">
    <property type="entry name" value="HD/PDEase_dom"/>
</dbReference>
<dbReference type="RefSeq" id="WP_317430433.1">
    <property type="nucleotide sequence ID" value="NZ_AP031413.1"/>
</dbReference>
<organism evidence="2 3">
    <name type="scientific">Blautia parvula</name>
    <dbReference type="NCBI Taxonomy" id="2877527"/>
    <lineage>
        <taxon>Bacteria</taxon>
        <taxon>Bacillati</taxon>
        <taxon>Bacillota</taxon>
        <taxon>Clostridia</taxon>
        <taxon>Lachnospirales</taxon>
        <taxon>Lachnospiraceae</taxon>
        <taxon>Blautia</taxon>
    </lineage>
</organism>
<keyword evidence="3" id="KW-1185">Reference proteome</keyword>
<evidence type="ECO:0000259" key="1">
    <source>
        <dbReference type="SMART" id="SM00471"/>
    </source>
</evidence>
<comment type="caution">
    <text evidence="2">The sequence shown here is derived from an EMBL/GenBank/DDBJ whole genome shotgun (WGS) entry which is preliminary data.</text>
</comment>
<dbReference type="Pfam" id="PF01966">
    <property type="entry name" value="HD"/>
    <property type="match status" value="1"/>
</dbReference>
<dbReference type="InterPro" id="IPR006675">
    <property type="entry name" value="HDIG_dom"/>
</dbReference>
<evidence type="ECO:0000313" key="2">
    <source>
        <dbReference type="EMBL" id="GAA6498438.1"/>
    </source>
</evidence>
<accession>A0ABQ0BPI6</accession>